<evidence type="ECO:0008006" key="5">
    <source>
        <dbReference type="Google" id="ProtNLM"/>
    </source>
</evidence>
<name>A0A3S5A5N5_9PLAT</name>
<gene>
    <name evidence="3" type="ORF">PXEA_LOCUS13953</name>
</gene>
<evidence type="ECO:0000313" key="3">
    <source>
        <dbReference type="EMBL" id="VEL20513.1"/>
    </source>
</evidence>
<feature type="region of interest" description="Disordered" evidence="1">
    <location>
        <begin position="71"/>
        <end position="95"/>
    </location>
</feature>
<evidence type="ECO:0000256" key="2">
    <source>
        <dbReference type="SAM" id="SignalP"/>
    </source>
</evidence>
<dbReference type="Proteomes" id="UP000784294">
    <property type="component" value="Unassembled WGS sequence"/>
</dbReference>
<feature type="signal peptide" evidence="2">
    <location>
        <begin position="1"/>
        <end position="23"/>
    </location>
</feature>
<feature type="compositionally biased region" description="Polar residues" evidence="1">
    <location>
        <begin position="71"/>
        <end position="80"/>
    </location>
</feature>
<keyword evidence="2" id="KW-0732">Signal</keyword>
<keyword evidence="4" id="KW-1185">Reference proteome</keyword>
<dbReference type="EMBL" id="CAAALY010046815">
    <property type="protein sequence ID" value="VEL20513.1"/>
    <property type="molecule type" value="Genomic_DNA"/>
</dbReference>
<sequence length="95" mass="10645">MPVLPMLALQFLVSGAMLTWSYSRQFENKGQLARPSASLMHDVTGDEQPFSSSVHHLHRQKIVCRRVVEPSNASLPSHNSTPHETHFSHSVAQWG</sequence>
<protein>
    <recommendedName>
        <fullName evidence="5">Secreted protein</fullName>
    </recommendedName>
</protein>
<evidence type="ECO:0000256" key="1">
    <source>
        <dbReference type="SAM" id="MobiDB-lite"/>
    </source>
</evidence>
<feature type="chain" id="PRO_5018750585" description="Secreted protein" evidence="2">
    <location>
        <begin position="24"/>
        <end position="95"/>
    </location>
</feature>
<reference evidence="3" key="1">
    <citation type="submission" date="2018-11" db="EMBL/GenBank/DDBJ databases">
        <authorList>
            <consortium name="Pathogen Informatics"/>
        </authorList>
    </citation>
    <scope>NUCLEOTIDE SEQUENCE</scope>
</reference>
<dbReference type="AlphaFoldDB" id="A0A3S5A5N5"/>
<organism evidence="3 4">
    <name type="scientific">Protopolystoma xenopodis</name>
    <dbReference type="NCBI Taxonomy" id="117903"/>
    <lineage>
        <taxon>Eukaryota</taxon>
        <taxon>Metazoa</taxon>
        <taxon>Spiralia</taxon>
        <taxon>Lophotrochozoa</taxon>
        <taxon>Platyhelminthes</taxon>
        <taxon>Monogenea</taxon>
        <taxon>Polyopisthocotylea</taxon>
        <taxon>Polystomatidea</taxon>
        <taxon>Polystomatidae</taxon>
        <taxon>Protopolystoma</taxon>
    </lineage>
</organism>
<comment type="caution">
    <text evidence="3">The sequence shown here is derived from an EMBL/GenBank/DDBJ whole genome shotgun (WGS) entry which is preliminary data.</text>
</comment>
<proteinExistence type="predicted"/>
<evidence type="ECO:0000313" key="4">
    <source>
        <dbReference type="Proteomes" id="UP000784294"/>
    </source>
</evidence>
<accession>A0A3S5A5N5</accession>